<protein>
    <submittedName>
        <fullName evidence="2">Uncharacterized protein</fullName>
    </submittedName>
</protein>
<gene>
    <name evidence="2" type="ORF">NDU88_006547</name>
</gene>
<dbReference type="AlphaFoldDB" id="A0AAV7SPW6"/>
<proteinExistence type="predicted"/>
<sequence length="176" mass="18504">MWAAAALGTQHAVGLKPGGNDQVARARHRDGPPVVQIPIRRARTVQAPSRGRGSLRQTRAHGVGPHAAEARPPRGLRSTGRPRTRTDTQADRPGRSSPIRNGSSSPRVFDIQADQAGRSQFGHLRQRESRVGPPGESFQGAVGAGAPTPKKVQGGLAGPSCCRVWPAPVLARVPGP</sequence>
<feature type="compositionally biased region" description="Basic and acidic residues" evidence="1">
    <location>
        <begin position="84"/>
        <end position="94"/>
    </location>
</feature>
<name>A0AAV7SPW6_PLEWA</name>
<accession>A0AAV7SPW6</accession>
<evidence type="ECO:0000313" key="2">
    <source>
        <dbReference type="EMBL" id="KAJ1166138.1"/>
    </source>
</evidence>
<feature type="region of interest" description="Disordered" evidence="1">
    <location>
        <begin position="1"/>
        <end position="161"/>
    </location>
</feature>
<comment type="caution">
    <text evidence="2">The sequence shown here is derived from an EMBL/GenBank/DDBJ whole genome shotgun (WGS) entry which is preliminary data.</text>
</comment>
<keyword evidence="3" id="KW-1185">Reference proteome</keyword>
<dbReference type="Proteomes" id="UP001066276">
    <property type="component" value="Chromosome 4_2"/>
</dbReference>
<evidence type="ECO:0000313" key="3">
    <source>
        <dbReference type="Proteomes" id="UP001066276"/>
    </source>
</evidence>
<reference evidence="2" key="1">
    <citation type="journal article" date="2022" name="bioRxiv">
        <title>Sequencing and chromosome-scale assembly of the giantPleurodeles waltlgenome.</title>
        <authorList>
            <person name="Brown T."/>
            <person name="Elewa A."/>
            <person name="Iarovenko S."/>
            <person name="Subramanian E."/>
            <person name="Araus A.J."/>
            <person name="Petzold A."/>
            <person name="Susuki M."/>
            <person name="Suzuki K.-i.T."/>
            <person name="Hayashi T."/>
            <person name="Toyoda A."/>
            <person name="Oliveira C."/>
            <person name="Osipova E."/>
            <person name="Leigh N.D."/>
            <person name="Simon A."/>
            <person name="Yun M.H."/>
        </authorList>
    </citation>
    <scope>NUCLEOTIDE SEQUENCE</scope>
    <source>
        <strain evidence="2">20211129_DDA</strain>
        <tissue evidence="2">Liver</tissue>
    </source>
</reference>
<dbReference type="EMBL" id="JANPWB010000008">
    <property type="protein sequence ID" value="KAJ1166138.1"/>
    <property type="molecule type" value="Genomic_DNA"/>
</dbReference>
<organism evidence="2 3">
    <name type="scientific">Pleurodeles waltl</name>
    <name type="common">Iberian ribbed newt</name>
    <dbReference type="NCBI Taxonomy" id="8319"/>
    <lineage>
        <taxon>Eukaryota</taxon>
        <taxon>Metazoa</taxon>
        <taxon>Chordata</taxon>
        <taxon>Craniata</taxon>
        <taxon>Vertebrata</taxon>
        <taxon>Euteleostomi</taxon>
        <taxon>Amphibia</taxon>
        <taxon>Batrachia</taxon>
        <taxon>Caudata</taxon>
        <taxon>Salamandroidea</taxon>
        <taxon>Salamandridae</taxon>
        <taxon>Pleurodelinae</taxon>
        <taxon>Pleurodeles</taxon>
    </lineage>
</organism>
<evidence type="ECO:0000256" key="1">
    <source>
        <dbReference type="SAM" id="MobiDB-lite"/>
    </source>
</evidence>